<dbReference type="EMBL" id="LR721784">
    <property type="protein sequence ID" value="VVW52617.1"/>
    <property type="molecule type" value="Genomic_DNA"/>
</dbReference>
<organism evidence="1">
    <name type="scientific">Nymphaea colorata</name>
    <name type="common">pocket water lily</name>
    <dbReference type="NCBI Taxonomy" id="210225"/>
    <lineage>
        <taxon>Eukaryota</taxon>
        <taxon>Viridiplantae</taxon>
        <taxon>Streptophyta</taxon>
        <taxon>Embryophyta</taxon>
        <taxon>Tracheophyta</taxon>
        <taxon>Spermatophyta</taxon>
        <taxon>Magnoliopsida</taxon>
        <taxon>Nymphaeales</taxon>
        <taxon>Nymphaeaceae</taxon>
        <taxon>Nymphaea</taxon>
    </lineage>
</organism>
<name>A0A5K1EN89_9MAGN</name>
<protein>
    <submittedName>
        <fullName evidence="1">Uncharacterized protein</fullName>
    </submittedName>
</protein>
<evidence type="ECO:0000313" key="1">
    <source>
        <dbReference type="EMBL" id="VVW52617.1"/>
    </source>
</evidence>
<proteinExistence type="predicted"/>
<reference evidence="1" key="1">
    <citation type="submission" date="2019-09" db="EMBL/GenBank/DDBJ databases">
        <authorList>
            <person name="Zhang L."/>
        </authorList>
    </citation>
    <scope>NUCLEOTIDE SEQUENCE</scope>
</reference>
<accession>A0A5K1EN89</accession>
<sequence length="8" mass="863">MSISLTVL</sequence>
<gene>
    <name evidence="1" type="ORF">NYM_LOCUS22550</name>
</gene>